<keyword evidence="2" id="KW-1185">Reference proteome</keyword>
<evidence type="ECO:0000313" key="2">
    <source>
        <dbReference type="Proteomes" id="UP001055013"/>
    </source>
</evidence>
<dbReference type="Proteomes" id="UP001055013">
    <property type="component" value="Unassembled WGS sequence"/>
</dbReference>
<comment type="caution">
    <text evidence="1">The sequence shown here is derived from an EMBL/GenBank/DDBJ whole genome shotgun (WGS) entry which is preliminary data.</text>
</comment>
<name>A0ACB5R3G3_9BURK</name>
<protein>
    <submittedName>
        <fullName evidence="1">Uncharacterized protein</fullName>
    </submittedName>
</protein>
<sequence>MKKGRSFGILKLRNRGTTIDSLSSFLDACKKAVIVGFLVFGFFVIVLNANAIAPYFWKWVESISHFEGFGFKFDRKNAEENVRKLENQLHQNSDGLSIDATFAFAAIARASNSTEAISGSSILWVDSNWQNNITEQTILEDMGINVYRITTSAEAIRAIPLIKPDLVISNVTREADPARPLSNCPAHYYSLPRWADDGTTLNALNDGIMRGTVKKAAGFSLAEQIATMPSEFRDLASPVSPRIVFYTGQSGEISASKCARLVTNRADVLLNSVVSILEEVHWKRLGVARASEAKRTR</sequence>
<accession>A0ACB5R3G3</accession>
<dbReference type="EMBL" id="BPUR01000027">
    <property type="protein sequence ID" value="GJH21375.1"/>
    <property type="molecule type" value="Genomic_DNA"/>
</dbReference>
<proteinExistence type="predicted"/>
<gene>
    <name evidence="1" type="ORF">CBA19CS22_32555</name>
</gene>
<evidence type="ECO:0000313" key="1">
    <source>
        <dbReference type="EMBL" id="GJH21375.1"/>
    </source>
</evidence>
<reference evidence="1" key="1">
    <citation type="submission" date="2021-09" db="EMBL/GenBank/DDBJ databases">
        <title>Isolation and characterization of 3-chlorobenzoate degrading bacteria from soils in Shizuoka.</title>
        <authorList>
            <person name="Ifat A."/>
            <person name="Ogawa N."/>
            <person name="Kimbara K."/>
            <person name="Moriuchi R."/>
            <person name="Dohra H."/>
            <person name="Shintani M."/>
        </authorList>
    </citation>
    <scope>NUCLEOTIDE SEQUENCE</scope>
    <source>
        <strain evidence="1">19CS2-2</strain>
    </source>
</reference>
<organism evidence="1 2">
    <name type="scientific">Caballeronia novacaledonica</name>
    <dbReference type="NCBI Taxonomy" id="1544861"/>
    <lineage>
        <taxon>Bacteria</taxon>
        <taxon>Pseudomonadati</taxon>
        <taxon>Pseudomonadota</taxon>
        <taxon>Betaproteobacteria</taxon>
        <taxon>Burkholderiales</taxon>
        <taxon>Burkholderiaceae</taxon>
        <taxon>Caballeronia</taxon>
    </lineage>
</organism>